<gene>
    <name evidence="1" type="ORF">ACFQS1_34745</name>
</gene>
<evidence type="ECO:0000313" key="1">
    <source>
        <dbReference type="EMBL" id="MFC7279149.1"/>
    </source>
</evidence>
<name>A0ABW2I2R9_9ACTN</name>
<evidence type="ECO:0000313" key="2">
    <source>
        <dbReference type="Proteomes" id="UP001596548"/>
    </source>
</evidence>
<comment type="caution">
    <text evidence="1">The sequence shown here is derived from an EMBL/GenBank/DDBJ whole genome shotgun (WGS) entry which is preliminary data.</text>
</comment>
<organism evidence="1 2">
    <name type="scientific">Paractinoplanes rhizophilus</name>
    <dbReference type="NCBI Taxonomy" id="1416877"/>
    <lineage>
        <taxon>Bacteria</taxon>
        <taxon>Bacillati</taxon>
        <taxon>Actinomycetota</taxon>
        <taxon>Actinomycetes</taxon>
        <taxon>Micromonosporales</taxon>
        <taxon>Micromonosporaceae</taxon>
        <taxon>Paractinoplanes</taxon>
    </lineage>
</organism>
<sequence>MYGTDRATVVVQGYVVNGDNAGVEVPVGEHLVEIPTEILLAAADKIRNQA</sequence>
<dbReference type="EMBL" id="JBHTBJ010000044">
    <property type="protein sequence ID" value="MFC7279149.1"/>
    <property type="molecule type" value="Genomic_DNA"/>
</dbReference>
<dbReference type="RefSeq" id="WP_378976259.1">
    <property type="nucleotide sequence ID" value="NZ_JBHTBJ010000044.1"/>
</dbReference>
<dbReference type="Proteomes" id="UP001596548">
    <property type="component" value="Unassembled WGS sequence"/>
</dbReference>
<proteinExistence type="predicted"/>
<keyword evidence="2" id="KW-1185">Reference proteome</keyword>
<protein>
    <submittedName>
        <fullName evidence="1">Uncharacterized protein</fullName>
    </submittedName>
</protein>
<reference evidence="2" key="1">
    <citation type="journal article" date="2019" name="Int. J. Syst. Evol. Microbiol.">
        <title>The Global Catalogue of Microorganisms (GCM) 10K type strain sequencing project: providing services to taxonomists for standard genome sequencing and annotation.</title>
        <authorList>
            <consortium name="The Broad Institute Genomics Platform"/>
            <consortium name="The Broad Institute Genome Sequencing Center for Infectious Disease"/>
            <person name="Wu L."/>
            <person name="Ma J."/>
        </authorList>
    </citation>
    <scope>NUCLEOTIDE SEQUENCE [LARGE SCALE GENOMIC DNA]</scope>
    <source>
        <strain evidence="2">XZYJT-10</strain>
    </source>
</reference>
<accession>A0ABW2I2R9</accession>